<dbReference type="RefSeq" id="WP_012111203.1">
    <property type="nucleotide sequence ID" value="NC_009719.1"/>
</dbReference>
<evidence type="ECO:0000313" key="1">
    <source>
        <dbReference type="EMBL" id="ABS63897.1"/>
    </source>
</evidence>
<organism evidence="1 2">
    <name type="scientific">Parvibaculum lavamentivorans (strain DS-1 / DSM 13023 / NCIMB 13966)</name>
    <dbReference type="NCBI Taxonomy" id="402881"/>
    <lineage>
        <taxon>Bacteria</taxon>
        <taxon>Pseudomonadati</taxon>
        <taxon>Pseudomonadota</taxon>
        <taxon>Alphaproteobacteria</taxon>
        <taxon>Hyphomicrobiales</taxon>
        <taxon>Parvibaculaceae</taxon>
        <taxon>Parvibaculum</taxon>
    </lineage>
</organism>
<dbReference type="STRING" id="402881.Plav_2283"/>
<reference evidence="1 2" key="1">
    <citation type="journal article" date="2011" name="Stand. Genomic Sci.">
        <title>Complete genome sequence of Parvibaculum lavamentivorans type strain (DS-1(T)).</title>
        <authorList>
            <person name="Schleheck D."/>
            <person name="Weiss M."/>
            <person name="Pitluck S."/>
            <person name="Bruce D."/>
            <person name="Land M.L."/>
            <person name="Han S."/>
            <person name="Saunders E."/>
            <person name="Tapia R."/>
            <person name="Detter C."/>
            <person name="Brettin T."/>
            <person name="Han J."/>
            <person name="Woyke T."/>
            <person name="Goodwin L."/>
            <person name="Pennacchio L."/>
            <person name="Nolan M."/>
            <person name="Cook A.M."/>
            <person name="Kjelleberg S."/>
            <person name="Thomas T."/>
        </authorList>
    </citation>
    <scope>NUCLEOTIDE SEQUENCE [LARGE SCALE GENOMIC DNA]</scope>
    <source>
        <strain evidence="2">DS-1 / DSM 13023 / NCIMB 13966</strain>
    </source>
</reference>
<accession>A7HVG4</accession>
<dbReference type="eggNOG" id="COG0702">
    <property type="taxonomic scope" value="Bacteria"/>
</dbReference>
<dbReference type="HOGENOM" id="CLU_127498_0_0_5"/>
<sequence length="184" mass="19667">MTTTLLLGTTGMLNAASVHAVARSDKAVLVSRRAGGFSFGADTLDTKLVRVAQSYDDEAAFLAALEPHAPFDVALTWIRPRAELLRAALDALIAPGGLLIEVMGSRSLLTGENGEPSIATLRAEALAHQPDLTYAQVVLGFVREGETSRWLNHEEISAAAIAQMEMPLPRRIAGVLEPWDARPA</sequence>
<dbReference type="KEGG" id="pla:Plav_2283"/>
<dbReference type="OrthoDB" id="7922774at2"/>
<keyword evidence="2" id="KW-1185">Reference proteome</keyword>
<protein>
    <submittedName>
        <fullName evidence="1">Short chain dehydrogenase</fullName>
    </submittedName>
</protein>
<dbReference type="AlphaFoldDB" id="A7HVG4"/>
<evidence type="ECO:0000313" key="2">
    <source>
        <dbReference type="Proteomes" id="UP000006377"/>
    </source>
</evidence>
<dbReference type="Proteomes" id="UP000006377">
    <property type="component" value="Chromosome"/>
</dbReference>
<gene>
    <name evidence="1" type="ordered locus">Plav_2283</name>
</gene>
<proteinExistence type="predicted"/>
<name>A7HVG4_PARL1</name>
<dbReference type="EMBL" id="CP000774">
    <property type="protein sequence ID" value="ABS63897.1"/>
    <property type="molecule type" value="Genomic_DNA"/>
</dbReference>